<name>A0A495IJB8_9MICO</name>
<evidence type="ECO:0000313" key="2">
    <source>
        <dbReference type="EMBL" id="RKR75216.1"/>
    </source>
</evidence>
<dbReference type="Gene3D" id="3.40.630.30">
    <property type="match status" value="1"/>
</dbReference>
<organism evidence="2 3">
    <name type="scientific">Frondihabitans australicus</name>
    <dbReference type="NCBI Taxonomy" id="386892"/>
    <lineage>
        <taxon>Bacteria</taxon>
        <taxon>Bacillati</taxon>
        <taxon>Actinomycetota</taxon>
        <taxon>Actinomycetes</taxon>
        <taxon>Micrococcales</taxon>
        <taxon>Microbacteriaceae</taxon>
        <taxon>Frondihabitans</taxon>
    </lineage>
</organism>
<evidence type="ECO:0000259" key="1">
    <source>
        <dbReference type="PROSITE" id="PS51186"/>
    </source>
</evidence>
<reference evidence="2 3" key="1">
    <citation type="submission" date="2018-10" db="EMBL/GenBank/DDBJ databases">
        <title>Sequencing the genomes of 1000 actinobacteria strains.</title>
        <authorList>
            <person name="Klenk H.-P."/>
        </authorList>
    </citation>
    <scope>NUCLEOTIDE SEQUENCE [LARGE SCALE GENOMIC DNA]</scope>
    <source>
        <strain evidence="2 3">DSM 17894</strain>
    </source>
</reference>
<dbReference type="RefSeq" id="WP_121370038.1">
    <property type="nucleotide sequence ID" value="NZ_RBKS01000001.1"/>
</dbReference>
<keyword evidence="3" id="KW-1185">Reference proteome</keyword>
<evidence type="ECO:0000313" key="3">
    <source>
        <dbReference type="Proteomes" id="UP000280008"/>
    </source>
</evidence>
<dbReference type="InterPro" id="IPR000182">
    <property type="entry name" value="GNAT_dom"/>
</dbReference>
<protein>
    <recommendedName>
        <fullName evidence="1">N-acetyltransferase domain-containing protein</fullName>
    </recommendedName>
</protein>
<dbReference type="OrthoDB" id="4966223at2"/>
<sequence>MTLDTDPAPAGDDLAALLDRWVAAWAVSRGATRRRVGRAWLVDVRAATRAAEYFIALPSQAEIDALADRASGAQDVWVTVLGSPQPALPPGLEPVTHAECMMTFGLPDPAPSVSGSAPGSADPVAGVDLEAIDGVTHATITIDGEEAARGQLAVVGGDAVFDRISTDSRFRRRGLASRVMAALTAAAVDGGATTGLLMASIDGRPLYTALGWREVAPLQTFRGR</sequence>
<feature type="domain" description="N-acetyltransferase" evidence="1">
    <location>
        <begin position="96"/>
        <end position="224"/>
    </location>
</feature>
<dbReference type="AlphaFoldDB" id="A0A495IJB8"/>
<dbReference type="EMBL" id="RBKS01000001">
    <property type="protein sequence ID" value="RKR75216.1"/>
    <property type="molecule type" value="Genomic_DNA"/>
</dbReference>
<dbReference type="GO" id="GO:0016747">
    <property type="term" value="F:acyltransferase activity, transferring groups other than amino-acyl groups"/>
    <property type="evidence" value="ECO:0007669"/>
    <property type="project" value="InterPro"/>
</dbReference>
<dbReference type="InterPro" id="IPR016181">
    <property type="entry name" value="Acyl_CoA_acyltransferase"/>
</dbReference>
<comment type="caution">
    <text evidence="2">The sequence shown here is derived from an EMBL/GenBank/DDBJ whole genome shotgun (WGS) entry which is preliminary data.</text>
</comment>
<dbReference type="SUPFAM" id="SSF55729">
    <property type="entry name" value="Acyl-CoA N-acyltransferases (Nat)"/>
    <property type="match status" value="1"/>
</dbReference>
<gene>
    <name evidence="2" type="ORF">C8E83_2354</name>
</gene>
<dbReference type="Proteomes" id="UP000280008">
    <property type="component" value="Unassembled WGS sequence"/>
</dbReference>
<proteinExistence type="predicted"/>
<accession>A0A495IJB8</accession>
<dbReference type="PROSITE" id="PS51186">
    <property type="entry name" value="GNAT"/>
    <property type="match status" value="1"/>
</dbReference>
<dbReference type="Pfam" id="PF13673">
    <property type="entry name" value="Acetyltransf_10"/>
    <property type="match status" value="1"/>
</dbReference>